<accession>A0A6M3JLS3</accession>
<dbReference type="EMBL" id="MT141845">
    <property type="protein sequence ID" value="QJA71084.1"/>
    <property type="molecule type" value="Genomic_DNA"/>
</dbReference>
<gene>
    <name evidence="1" type="ORF">MM415A03384_0006</name>
    <name evidence="2" type="ORF">MM415B05570_0003</name>
</gene>
<name>A0A6M3JLS3_9ZZZZ</name>
<evidence type="ECO:0000313" key="2">
    <source>
        <dbReference type="EMBL" id="QJA95164.1"/>
    </source>
</evidence>
<organism evidence="1">
    <name type="scientific">viral metagenome</name>
    <dbReference type="NCBI Taxonomy" id="1070528"/>
    <lineage>
        <taxon>unclassified sequences</taxon>
        <taxon>metagenomes</taxon>
        <taxon>organismal metagenomes</taxon>
    </lineage>
</organism>
<dbReference type="AlphaFoldDB" id="A0A6M3JLS3"/>
<dbReference type="EMBL" id="MT143291">
    <property type="protein sequence ID" value="QJA95164.1"/>
    <property type="molecule type" value="Genomic_DNA"/>
</dbReference>
<protein>
    <submittedName>
        <fullName evidence="1">Uncharacterized protein</fullName>
    </submittedName>
</protein>
<reference evidence="1" key="1">
    <citation type="submission" date="2020-03" db="EMBL/GenBank/DDBJ databases">
        <title>The deep terrestrial virosphere.</title>
        <authorList>
            <person name="Holmfeldt K."/>
            <person name="Nilsson E."/>
            <person name="Simone D."/>
            <person name="Lopez-Fernandez M."/>
            <person name="Wu X."/>
            <person name="de Brujin I."/>
            <person name="Lundin D."/>
            <person name="Andersson A."/>
            <person name="Bertilsson S."/>
            <person name="Dopson M."/>
        </authorList>
    </citation>
    <scope>NUCLEOTIDE SEQUENCE</scope>
    <source>
        <strain evidence="1">MM415A03384</strain>
        <strain evidence="2">MM415B05570</strain>
    </source>
</reference>
<sequence length="88" mass="9951">MPDQSTSEYKPRFSFEISEEQQTRANTLLATYGLRKAIFCKILDEVLDLIESHGGMAIGILMSEKIKVKEIIPAMAEVESYQKVKPSK</sequence>
<proteinExistence type="predicted"/>
<evidence type="ECO:0000313" key="1">
    <source>
        <dbReference type="EMBL" id="QJA71084.1"/>
    </source>
</evidence>